<evidence type="ECO:0000259" key="2">
    <source>
        <dbReference type="Pfam" id="PF04892"/>
    </source>
</evidence>
<keyword evidence="1" id="KW-0472">Membrane</keyword>
<keyword evidence="1" id="KW-0812">Transmembrane</keyword>
<evidence type="ECO:0000313" key="3">
    <source>
        <dbReference type="EMBL" id="SER41870.1"/>
    </source>
</evidence>
<dbReference type="OrthoDB" id="291892at2"/>
<organism evidence="3 4">
    <name type="scientific">Lachnobacterium bovis</name>
    <dbReference type="NCBI Taxonomy" id="140626"/>
    <lineage>
        <taxon>Bacteria</taxon>
        <taxon>Bacillati</taxon>
        <taxon>Bacillota</taxon>
        <taxon>Clostridia</taxon>
        <taxon>Lachnospirales</taxon>
        <taxon>Lachnospiraceae</taxon>
        <taxon>Lachnobacterium</taxon>
    </lineage>
</organism>
<keyword evidence="1" id="KW-1133">Transmembrane helix</keyword>
<dbReference type="RefSeq" id="WP_022748609.1">
    <property type="nucleotide sequence ID" value="NZ_FOGW01000004.1"/>
</dbReference>
<evidence type="ECO:0000256" key="1">
    <source>
        <dbReference type="SAM" id="Phobius"/>
    </source>
</evidence>
<dbReference type="PIRSF" id="PIRSF019083">
    <property type="entry name" value="UCP019083_VanZ"/>
    <property type="match status" value="1"/>
</dbReference>
<evidence type="ECO:0000313" key="4">
    <source>
        <dbReference type="Proteomes" id="UP000182471"/>
    </source>
</evidence>
<dbReference type="NCBIfam" id="NF037970">
    <property type="entry name" value="vanZ_1"/>
    <property type="match status" value="1"/>
</dbReference>
<feature type="transmembrane region" description="Helical" evidence="1">
    <location>
        <begin position="153"/>
        <end position="172"/>
    </location>
</feature>
<dbReference type="Proteomes" id="UP000182471">
    <property type="component" value="Unassembled WGS sequence"/>
</dbReference>
<keyword evidence="4" id="KW-1185">Reference proteome</keyword>
<protein>
    <submittedName>
        <fullName evidence="3">VanZ like family protein</fullName>
    </submittedName>
</protein>
<feature type="domain" description="VanZ-like" evidence="2">
    <location>
        <begin position="30"/>
        <end position="168"/>
    </location>
</feature>
<dbReference type="InterPro" id="IPR016747">
    <property type="entry name" value="Phosphotransbutyrylase"/>
</dbReference>
<feature type="transmembrane region" description="Helical" evidence="1">
    <location>
        <begin position="93"/>
        <end position="110"/>
    </location>
</feature>
<feature type="transmembrane region" description="Helical" evidence="1">
    <location>
        <begin position="28"/>
        <end position="46"/>
    </location>
</feature>
<gene>
    <name evidence="3" type="ORF">SAMN02910429_00042</name>
</gene>
<reference evidence="4" key="1">
    <citation type="submission" date="2016-10" db="EMBL/GenBank/DDBJ databases">
        <authorList>
            <person name="Varghese N."/>
            <person name="Submissions S."/>
        </authorList>
    </citation>
    <scope>NUCLEOTIDE SEQUENCE [LARGE SCALE GENOMIC DNA]</scope>
    <source>
        <strain evidence="4">S1b</strain>
    </source>
</reference>
<accession>A0A1H9P111</accession>
<dbReference type="EMBL" id="FOGW01000004">
    <property type="protein sequence ID" value="SER41870.1"/>
    <property type="molecule type" value="Genomic_DNA"/>
</dbReference>
<feature type="transmembrane region" description="Helical" evidence="1">
    <location>
        <begin position="117"/>
        <end position="133"/>
    </location>
</feature>
<dbReference type="AlphaFoldDB" id="A0A1H9P111"/>
<proteinExistence type="predicted"/>
<sequence>MKRSTENRAANFFAALLSFRNSKVFKKLNIILVIAWCIVIFCFSAQTGSKSSSLSKKISIAVVNTVNKISNIELEQDGVQRTLKNIEFYVRKTAHFSEYAILAILIFMCLKDVSFFSNRYIAAAFLVALYASTDEIHQLFVPQRAGQFRDVCIDTSGGITALIIIFLIKKIITYRKRKENDRIR</sequence>
<dbReference type="InterPro" id="IPR006976">
    <property type="entry name" value="VanZ-like"/>
</dbReference>
<dbReference type="Pfam" id="PF04892">
    <property type="entry name" value="VanZ"/>
    <property type="match status" value="1"/>
</dbReference>
<name>A0A1H9P111_9FIRM</name>